<dbReference type="Proteomes" id="UP000419017">
    <property type="component" value="Unassembled WGS sequence"/>
</dbReference>
<dbReference type="InterPro" id="IPR010921">
    <property type="entry name" value="Trp_repressor/repl_initiator"/>
</dbReference>
<dbReference type="Gene3D" id="1.10.10.10">
    <property type="entry name" value="Winged helix-like DNA-binding domain superfamily/Winged helix DNA-binding domain"/>
    <property type="match status" value="1"/>
</dbReference>
<name>A0A6I8MBW9_9FUSO</name>
<dbReference type="PANTHER" id="PTHR33795:SF1">
    <property type="entry name" value="INSERTION ELEMENT IS150 PROTEIN INSJ"/>
    <property type="match status" value="1"/>
</dbReference>
<feature type="coiled-coil region" evidence="1">
    <location>
        <begin position="188"/>
        <end position="218"/>
    </location>
</feature>
<gene>
    <name evidence="2" type="ORF">OMES3154_00201</name>
    <name evidence="3" type="ORF">OMES3154_00231</name>
</gene>
<evidence type="ECO:0000313" key="2">
    <source>
        <dbReference type="EMBL" id="VWL84927.1"/>
    </source>
</evidence>
<dbReference type="EMBL" id="CABWIB010000001">
    <property type="protein sequence ID" value="VWL84959.1"/>
    <property type="molecule type" value="Genomic_DNA"/>
</dbReference>
<dbReference type="EMBL" id="CABWIB010000001">
    <property type="protein sequence ID" value="VWL84927.1"/>
    <property type="molecule type" value="Genomic_DNA"/>
</dbReference>
<dbReference type="RefSeq" id="WP_156682977.1">
    <property type="nucleotide sequence ID" value="NZ_CABWIB010000001.1"/>
</dbReference>
<dbReference type="InterPro" id="IPR052057">
    <property type="entry name" value="IS150/IS1296_orfA-like"/>
</dbReference>
<dbReference type="PANTHER" id="PTHR33795">
    <property type="entry name" value="INSERTION ELEMENT IS150 PROTEIN INSJ"/>
    <property type="match status" value="1"/>
</dbReference>
<dbReference type="GO" id="GO:0043565">
    <property type="term" value="F:sequence-specific DNA binding"/>
    <property type="evidence" value="ECO:0007669"/>
    <property type="project" value="InterPro"/>
</dbReference>
<keyword evidence="4" id="KW-1185">Reference proteome</keyword>
<keyword evidence="1" id="KW-0175">Coiled coil</keyword>
<dbReference type="SUPFAM" id="SSF48295">
    <property type="entry name" value="TrpR-like"/>
    <property type="match status" value="2"/>
</dbReference>
<reference evidence="2 4" key="1">
    <citation type="submission" date="2019-10" db="EMBL/GenBank/DDBJ databases">
        <authorList>
            <person name="Blom J."/>
        </authorList>
    </citation>
    <scope>NUCLEOTIDE SEQUENCE [LARGE SCALE GENOMIC DNA]</scope>
    <source>
        <strain evidence="2 4">ES3154-GLU</strain>
    </source>
</reference>
<dbReference type="GO" id="GO:0006313">
    <property type="term" value="P:DNA transposition"/>
    <property type="evidence" value="ECO:0007669"/>
    <property type="project" value="InterPro"/>
</dbReference>
<dbReference type="InterPro" id="IPR002514">
    <property type="entry name" value="Transposase_8"/>
</dbReference>
<dbReference type="InterPro" id="IPR036388">
    <property type="entry name" value="WH-like_DNA-bd_sf"/>
</dbReference>
<protein>
    <submittedName>
        <fullName evidence="2">Transposase IS3/IS911 family protein</fullName>
    </submittedName>
</protein>
<proteinExistence type="predicted"/>
<dbReference type="AlphaFoldDB" id="A0A6I8MBW9"/>
<evidence type="ECO:0000313" key="4">
    <source>
        <dbReference type="Proteomes" id="UP000419017"/>
    </source>
</evidence>
<accession>A0A6I8MBW9</accession>
<evidence type="ECO:0000313" key="3">
    <source>
        <dbReference type="EMBL" id="VWL84959.1"/>
    </source>
</evidence>
<dbReference type="Pfam" id="PF01527">
    <property type="entry name" value="HTH_Tnp_1"/>
    <property type="match status" value="1"/>
</dbReference>
<evidence type="ECO:0000256" key="1">
    <source>
        <dbReference type="SAM" id="Coils"/>
    </source>
</evidence>
<sequence>MGRKAKLSKEEKIQLCKDREKGMKLSELAIKYDVNSTTVKQCINLYKKHGCSVFEEKVRNSTYTKEFKQKILCEYLSGKSKNEIIIEYNINKTVLNNCIKLYNSNKELTDYDPKGEFYTMKSKKYTKQEKYNITKECIENNKNYKEICKKYYVSYPTIYRWVNNFEKSLEDKLKDNNTSVEAKHEILLKLKDIEIERLKAELEILKKNEEIMDELEKMGR</sequence>
<organism evidence="2 4">
    <name type="scientific">Oceanivirga miroungae</name>
    <dbReference type="NCBI Taxonomy" id="1130046"/>
    <lineage>
        <taxon>Bacteria</taxon>
        <taxon>Fusobacteriati</taxon>
        <taxon>Fusobacteriota</taxon>
        <taxon>Fusobacteriia</taxon>
        <taxon>Fusobacteriales</taxon>
        <taxon>Leptotrichiaceae</taxon>
        <taxon>Oceanivirga</taxon>
    </lineage>
</organism>
<dbReference type="GO" id="GO:0004803">
    <property type="term" value="F:transposase activity"/>
    <property type="evidence" value="ECO:0007669"/>
    <property type="project" value="InterPro"/>
</dbReference>